<feature type="compositionally biased region" description="Low complexity" evidence="1">
    <location>
        <begin position="1"/>
        <end position="27"/>
    </location>
</feature>
<sequence>MRTIARPLGRLGPFGPFGPLGRGLPRPSARWRRDDGMSTAEYAVGLLAVVTLATVLYGVVTSQGVSDALQGAVEEALRIRP</sequence>
<dbReference type="EMBL" id="RBDY01000006">
    <property type="protein sequence ID" value="RKN24494.1"/>
    <property type="molecule type" value="Genomic_DNA"/>
</dbReference>
<reference evidence="5 6" key="1">
    <citation type="submission" date="2018-09" db="EMBL/GenBank/DDBJ databases">
        <title>Streptomyces sp. nov. DS1-2, an endophytic actinomycete isolated from roots of Dendrobium scabrilingue.</title>
        <authorList>
            <person name="Kuncharoen N."/>
            <person name="Kudo T."/>
            <person name="Ohkuma M."/>
            <person name="Yuki M."/>
            <person name="Tanasupawat S."/>
        </authorList>
    </citation>
    <scope>NUCLEOTIDE SEQUENCE [LARGE SCALE GENOMIC DNA]</scope>
    <source>
        <strain evidence="3 6">AZ1-7</strain>
        <strain evidence="4 5">DS1-2</strain>
    </source>
</reference>
<keyword evidence="2" id="KW-0472">Membrane</keyword>
<gene>
    <name evidence="4" type="ORF">D7318_11545</name>
    <name evidence="3" type="ORF">D7319_10365</name>
</gene>
<dbReference type="Proteomes" id="UP000268652">
    <property type="component" value="Unassembled WGS sequence"/>
</dbReference>
<accession>A0A3A9WBX7</accession>
<name>A0A3A9WBX7_9ACTN</name>
<evidence type="ECO:0000313" key="3">
    <source>
        <dbReference type="EMBL" id="RKN10152.1"/>
    </source>
</evidence>
<evidence type="ECO:0000313" key="6">
    <source>
        <dbReference type="Proteomes" id="UP000275024"/>
    </source>
</evidence>
<comment type="caution">
    <text evidence="3">The sequence shown here is derived from an EMBL/GenBank/DDBJ whole genome shotgun (WGS) entry which is preliminary data.</text>
</comment>
<organism evidence="3 6">
    <name type="scientific">Streptomyces radicis</name>
    <dbReference type="NCBI Taxonomy" id="1750517"/>
    <lineage>
        <taxon>Bacteria</taxon>
        <taxon>Bacillati</taxon>
        <taxon>Actinomycetota</taxon>
        <taxon>Actinomycetes</taxon>
        <taxon>Kitasatosporales</taxon>
        <taxon>Streptomycetaceae</taxon>
        <taxon>Streptomyces</taxon>
    </lineage>
</organism>
<keyword evidence="5" id="KW-1185">Reference proteome</keyword>
<keyword evidence="2" id="KW-1133">Transmembrane helix</keyword>
<dbReference type="EMBL" id="RBDX01000006">
    <property type="protein sequence ID" value="RKN10152.1"/>
    <property type="molecule type" value="Genomic_DNA"/>
</dbReference>
<dbReference type="Proteomes" id="UP000275024">
    <property type="component" value="Unassembled WGS sequence"/>
</dbReference>
<evidence type="ECO:0000256" key="1">
    <source>
        <dbReference type="SAM" id="MobiDB-lite"/>
    </source>
</evidence>
<dbReference type="InterPro" id="IPR025338">
    <property type="entry name" value="DUF4244"/>
</dbReference>
<feature type="transmembrane region" description="Helical" evidence="2">
    <location>
        <begin position="40"/>
        <end position="60"/>
    </location>
</feature>
<dbReference type="RefSeq" id="WP_120696830.1">
    <property type="nucleotide sequence ID" value="NZ_RBDX01000006.1"/>
</dbReference>
<evidence type="ECO:0000256" key="2">
    <source>
        <dbReference type="SAM" id="Phobius"/>
    </source>
</evidence>
<protein>
    <submittedName>
        <fullName evidence="3">DUF4244 domain-containing protein</fullName>
    </submittedName>
</protein>
<evidence type="ECO:0000313" key="5">
    <source>
        <dbReference type="Proteomes" id="UP000268652"/>
    </source>
</evidence>
<dbReference type="Pfam" id="PF14029">
    <property type="entry name" value="DUF4244"/>
    <property type="match status" value="1"/>
</dbReference>
<keyword evidence="2" id="KW-0812">Transmembrane</keyword>
<proteinExistence type="predicted"/>
<evidence type="ECO:0000313" key="4">
    <source>
        <dbReference type="EMBL" id="RKN24494.1"/>
    </source>
</evidence>
<dbReference type="AlphaFoldDB" id="A0A3A9WBX7"/>
<feature type="region of interest" description="Disordered" evidence="1">
    <location>
        <begin position="1"/>
        <end position="32"/>
    </location>
</feature>